<evidence type="ECO:0000256" key="3">
    <source>
        <dbReference type="ARBA" id="ARBA00022695"/>
    </source>
</evidence>
<dbReference type="CDD" id="cd00653">
    <property type="entry name" value="RNA_pol_B_RPB2"/>
    <property type="match status" value="1"/>
</dbReference>
<dbReference type="SUPFAM" id="SSF64484">
    <property type="entry name" value="beta and beta-prime subunits of DNA dependent RNA-polymerase"/>
    <property type="match status" value="1"/>
</dbReference>
<feature type="region of interest" description="Disordered" evidence="9">
    <location>
        <begin position="1099"/>
        <end position="1152"/>
    </location>
</feature>
<gene>
    <name evidence="6" type="primary">rpoB</name>
    <name evidence="16" type="ORF">A2786_05200</name>
</gene>
<feature type="compositionally biased region" description="Basic and acidic residues" evidence="9">
    <location>
        <begin position="1119"/>
        <end position="1146"/>
    </location>
</feature>
<dbReference type="InterPro" id="IPR014724">
    <property type="entry name" value="RNA_pol_RPB2_OB-fold"/>
</dbReference>
<dbReference type="EC" id="2.7.7.6" evidence="6 8"/>
<dbReference type="NCBIfam" id="NF001616">
    <property type="entry name" value="PRK00405.1"/>
    <property type="match status" value="1"/>
</dbReference>
<dbReference type="InterPro" id="IPR007641">
    <property type="entry name" value="RNA_pol_Rpb2_7"/>
</dbReference>
<feature type="domain" description="RNA polymerase Rpb2" evidence="11">
    <location>
        <begin position="1011"/>
        <end position="1082"/>
    </location>
</feature>
<feature type="domain" description="RNA polymerase Rpb2" evidence="12">
    <location>
        <begin position="137"/>
        <end position="329"/>
    </location>
</feature>
<dbReference type="InterPro" id="IPR007644">
    <property type="entry name" value="RNA_pol_bsu_protrusion"/>
</dbReference>
<evidence type="ECO:0000256" key="4">
    <source>
        <dbReference type="ARBA" id="ARBA00023163"/>
    </source>
</evidence>
<evidence type="ECO:0000256" key="1">
    <source>
        <dbReference type="ARBA" id="ARBA00022478"/>
    </source>
</evidence>
<keyword evidence="4 6" id="KW-0804">Transcription</keyword>
<dbReference type="GO" id="GO:0003899">
    <property type="term" value="F:DNA-directed RNA polymerase activity"/>
    <property type="evidence" value="ECO:0007669"/>
    <property type="project" value="UniProtKB-UniRule"/>
</dbReference>
<evidence type="ECO:0000259" key="10">
    <source>
        <dbReference type="Pfam" id="PF00562"/>
    </source>
</evidence>
<dbReference type="GO" id="GO:0003677">
    <property type="term" value="F:DNA binding"/>
    <property type="evidence" value="ECO:0007669"/>
    <property type="project" value="UniProtKB-UniRule"/>
</dbReference>
<evidence type="ECO:0000259" key="13">
    <source>
        <dbReference type="Pfam" id="PF04563"/>
    </source>
</evidence>
<dbReference type="Gene3D" id="2.40.270.10">
    <property type="entry name" value="DNA-directed RNA polymerase, subunit 2, domain 6"/>
    <property type="match status" value="2"/>
</dbReference>
<dbReference type="InterPro" id="IPR037034">
    <property type="entry name" value="RNA_pol_Rpb2_2_sf"/>
</dbReference>
<dbReference type="Pfam" id="PF04560">
    <property type="entry name" value="RNA_pol_Rpb2_7"/>
    <property type="match status" value="1"/>
</dbReference>
<dbReference type="HAMAP" id="MF_01321">
    <property type="entry name" value="RNApol_bact_RpoB"/>
    <property type="match status" value="1"/>
</dbReference>
<dbReference type="InterPro" id="IPR042107">
    <property type="entry name" value="DNA-dir_RNA_pol_bsu_ext_1_sf"/>
</dbReference>
<dbReference type="Pfam" id="PF04561">
    <property type="entry name" value="RNA_pol_Rpb2_2"/>
    <property type="match status" value="1"/>
</dbReference>
<dbReference type="Gene3D" id="2.30.150.10">
    <property type="entry name" value="DNA-directed RNA polymerase, beta subunit, external 1 domain"/>
    <property type="match status" value="1"/>
</dbReference>
<comment type="function">
    <text evidence="6 8">DNA-dependent RNA polymerase catalyzes the transcription of DNA into RNA using the four ribonucleoside triphosphates as substrates.</text>
</comment>
<dbReference type="NCBIfam" id="TIGR02013">
    <property type="entry name" value="rpoB"/>
    <property type="match status" value="1"/>
</dbReference>
<proteinExistence type="inferred from homology"/>
<organism evidence="16 17">
    <name type="scientific">Candidatus Chisholmbacteria bacterium RIFCSPHIGHO2_01_FULL_52_32</name>
    <dbReference type="NCBI Taxonomy" id="1797591"/>
    <lineage>
        <taxon>Bacteria</taxon>
        <taxon>Candidatus Chisholmiibacteriota</taxon>
    </lineage>
</organism>
<dbReference type="Proteomes" id="UP000179233">
    <property type="component" value="Unassembled WGS sequence"/>
</dbReference>
<dbReference type="Gene3D" id="3.90.1110.10">
    <property type="entry name" value="RNA polymerase Rpb2, domain 2"/>
    <property type="match status" value="1"/>
</dbReference>
<reference evidence="16 17" key="1">
    <citation type="journal article" date="2016" name="Nat. Commun.">
        <title>Thousands of microbial genomes shed light on interconnected biogeochemical processes in an aquifer system.</title>
        <authorList>
            <person name="Anantharaman K."/>
            <person name="Brown C.T."/>
            <person name="Hug L.A."/>
            <person name="Sharon I."/>
            <person name="Castelle C.J."/>
            <person name="Probst A.J."/>
            <person name="Thomas B.C."/>
            <person name="Singh A."/>
            <person name="Wilkins M.J."/>
            <person name="Karaoz U."/>
            <person name="Brodie E.L."/>
            <person name="Williams K.H."/>
            <person name="Hubbard S.S."/>
            <person name="Banfield J.F."/>
        </authorList>
    </citation>
    <scope>NUCLEOTIDE SEQUENCE [LARGE SCALE GENOMIC DNA]</scope>
</reference>
<keyword evidence="2 6" id="KW-0808">Transferase</keyword>
<dbReference type="Pfam" id="PF10385">
    <property type="entry name" value="RNA_pol_Rpb2_45"/>
    <property type="match status" value="1"/>
</dbReference>
<evidence type="ECO:0000256" key="9">
    <source>
        <dbReference type="SAM" id="MobiDB-lite"/>
    </source>
</evidence>
<comment type="caution">
    <text evidence="16">The sequence shown here is derived from an EMBL/GenBank/DDBJ whole genome shotgun (WGS) entry which is preliminary data.</text>
</comment>
<dbReference type="InterPro" id="IPR019462">
    <property type="entry name" value="DNA-dir_RNA_pol_bsu_external_1"/>
</dbReference>
<feature type="compositionally biased region" description="Polar residues" evidence="9">
    <location>
        <begin position="1102"/>
        <end position="1118"/>
    </location>
</feature>
<evidence type="ECO:0000259" key="12">
    <source>
        <dbReference type="Pfam" id="PF04561"/>
    </source>
</evidence>
<comment type="catalytic activity">
    <reaction evidence="5 6 8">
        <text>RNA(n) + a ribonucleoside 5'-triphosphate = RNA(n+1) + diphosphate</text>
        <dbReference type="Rhea" id="RHEA:21248"/>
        <dbReference type="Rhea" id="RHEA-COMP:14527"/>
        <dbReference type="Rhea" id="RHEA-COMP:17342"/>
        <dbReference type="ChEBI" id="CHEBI:33019"/>
        <dbReference type="ChEBI" id="CHEBI:61557"/>
        <dbReference type="ChEBI" id="CHEBI:140395"/>
        <dbReference type="EC" id="2.7.7.6"/>
    </reaction>
</comment>
<dbReference type="InterPro" id="IPR007120">
    <property type="entry name" value="DNA-dir_RNAP_su2_dom"/>
</dbReference>
<evidence type="ECO:0000313" key="16">
    <source>
        <dbReference type="EMBL" id="OGY18948.1"/>
    </source>
</evidence>
<dbReference type="Gene3D" id="2.40.50.150">
    <property type="match status" value="1"/>
</dbReference>
<dbReference type="InterPro" id="IPR010243">
    <property type="entry name" value="RNA_pol_bsu_bac"/>
</dbReference>
<dbReference type="Pfam" id="PF04565">
    <property type="entry name" value="RNA_pol_Rpb2_3"/>
    <property type="match status" value="1"/>
</dbReference>
<accession>A0A1G1VU69</accession>
<keyword evidence="1 6" id="KW-0240">DNA-directed RNA polymerase</keyword>
<feature type="domain" description="DNA-directed RNA polymerase subunit 2 hybrid-binding" evidence="10">
    <location>
        <begin position="603"/>
        <end position="1009"/>
    </location>
</feature>
<evidence type="ECO:0000313" key="17">
    <source>
        <dbReference type="Proteomes" id="UP000179233"/>
    </source>
</evidence>
<evidence type="ECO:0000256" key="8">
    <source>
        <dbReference type="RuleBase" id="RU363031"/>
    </source>
</evidence>
<comment type="similarity">
    <text evidence="6 7">Belongs to the RNA polymerase beta chain family.</text>
</comment>
<dbReference type="Pfam" id="PF04563">
    <property type="entry name" value="RNA_pol_Rpb2_1"/>
    <property type="match status" value="1"/>
</dbReference>
<evidence type="ECO:0000256" key="6">
    <source>
        <dbReference type="HAMAP-Rule" id="MF_01321"/>
    </source>
</evidence>
<dbReference type="InterPro" id="IPR007645">
    <property type="entry name" value="RNA_pol_Rpb2_3"/>
</dbReference>
<dbReference type="Pfam" id="PF00562">
    <property type="entry name" value="RNA_pol_Rpb2_6"/>
    <property type="match status" value="1"/>
</dbReference>
<dbReference type="InterPro" id="IPR015712">
    <property type="entry name" value="DNA-dir_RNA_pol_su2"/>
</dbReference>
<feature type="domain" description="RNA polymerase beta subunit protrusion" evidence="13">
    <location>
        <begin position="72"/>
        <end position="375"/>
    </location>
</feature>
<dbReference type="InterPro" id="IPR007121">
    <property type="entry name" value="RNA_pol_bsu_CS"/>
</dbReference>
<evidence type="ECO:0000256" key="2">
    <source>
        <dbReference type="ARBA" id="ARBA00022679"/>
    </source>
</evidence>
<dbReference type="AlphaFoldDB" id="A0A1G1VU69"/>
<dbReference type="GO" id="GO:0006351">
    <property type="term" value="P:DNA-templated transcription"/>
    <property type="evidence" value="ECO:0007669"/>
    <property type="project" value="UniProtKB-UniRule"/>
</dbReference>
<dbReference type="Gene3D" id="3.90.1800.10">
    <property type="entry name" value="RNA polymerase alpha subunit dimerisation domain"/>
    <property type="match status" value="1"/>
</dbReference>
<dbReference type="EMBL" id="MHCJ01000003">
    <property type="protein sequence ID" value="OGY18948.1"/>
    <property type="molecule type" value="Genomic_DNA"/>
</dbReference>
<feature type="domain" description="DNA-directed RNA polymerase beta subunit external 1" evidence="15">
    <location>
        <begin position="476"/>
        <end position="539"/>
    </location>
</feature>
<evidence type="ECO:0000259" key="15">
    <source>
        <dbReference type="Pfam" id="PF10385"/>
    </source>
</evidence>
<evidence type="ECO:0000256" key="7">
    <source>
        <dbReference type="RuleBase" id="RU000434"/>
    </source>
</evidence>
<dbReference type="GO" id="GO:0032549">
    <property type="term" value="F:ribonucleoside binding"/>
    <property type="evidence" value="ECO:0007669"/>
    <property type="project" value="InterPro"/>
</dbReference>
<comment type="subunit">
    <text evidence="6 8">The RNAP catalytic core consists of 2 alpha, 1 beta, 1 beta' and 1 omega subunit. When a sigma factor is associated with the core the holoenzyme is formed, which can initiate transcription.</text>
</comment>
<evidence type="ECO:0000259" key="11">
    <source>
        <dbReference type="Pfam" id="PF04560"/>
    </source>
</evidence>
<keyword evidence="3 6" id="KW-0548">Nucleotidyltransferase</keyword>
<protein>
    <recommendedName>
        <fullName evidence="6 8">DNA-directed RNA polymerase subunit beta</fullName>
        <shortName evidence="6">RNAP subunit beta</shortName>
        <ecNumber evidence="6 8">2.7.7.6</ecNumber>
    </recommendedName>
    <alternativeName>
        <fullName evidence="6">RNA polymerase subunit beta</fullName>
    </alternativeName>
    <alternativeName>
        <fullName evidence="6">Transcriptase subunit beta</fullName>
    </alternativeName>
</protein>
<dbReference type="PROSITE" id="PS01166">
    <property type="entry name" value="RNA_POL_BETA"/>
    <property type="match status" value="1"/>
</dbReference>
<evidence type="ECO:0000259" key="14">
    <source>
        <dbReference type="Pfam" id="PF04565"/>
    </source>
</evidence>
<dbReference type="Gene3D" id="2.40.50.100">
    <property type="match status" value="1"/>
</dbReference>
<dbReference type="Gene3D" id="3.90.1100.10">
    <property type="match status" value="1"/>
</dbReference>
<name>A0A1G1VU69_9BACT</name>
<feature type="domain" description="RNA polymerase Rpb2" evidence="14">
    <location>
        <begin position="391"/>
        <end position="458"/>
    </location>
</feature>
<sequence length="1152" mass="128850">MTRNKTNFRLNWGRAREHIPPLDLVAVQRDSYQWFLTIGIAEALEAISPIEDFTGKNWQIALGKHRFGPPKNTPDQAKTKGVTYEMPLKVEARLTNKQTGEVTEQEVFLGDIPKMTQTGTFIINGIERAVVNQLVRSPGVFFSGEVDPATGRMLHKAELRPMRGSWLEFQVTRNDLITVKIDRHRKFPVTVLLRAVGLVEDDKILETFSGLDADADHQYITTTIAKDQTKTREEAVVEIYEKMRPGEPAVLENANQYLYQLFFDSRRYDLAMVGRYKLNRRLGIDIPNAKANHVLHSEDIIATVRYLIGLQNGQGKVDDIDHLSNRRVRCVGELVVITAFRIGLLRLERSIREKMSLTKADEKITPATLVNARPVIATISEFFRRNRLSTILDQTNPLSEIDNLRRLSVMGPGGVTRERASFSMRDINSSQYARICPIRSPEGPNIGLVNYMALYARVNEFGFLEAPYKKVIKVERSGKTQMRISDEIVYLSADEEEQYYITHAEVNIDKDGYIIEEWLPVRYQGEFLEAPAEQAQYIDLVSRQVVGTSASLIPFIAHDEANRALMGTHMQCQAVPLLRPDSPIVGTGMEQSVIESMERSIRARHDGKVTYVDATKVEIQVNQKEAEQMKKEALEDPREYLSVNGNKEDYIVQKFSRSAQSTCYSQTPVVKVGQRVKKGDLIIDGPCSADGELALGQNLVIAYMSFDGLGYEDAIIISERMVREDVLSSIHINEYEAQVMDTKLGPEELTRDIPNVGEADLRNLGEDGIVVIGSEVGPNDILVGKIAPKGETELTAEERLLRAIFGEKAREVRDTSLRMPHGEGGTVIDVKILDRDQGDELDPGVNKKVVIRIAQMRKVTVGDKLAGRHGNKGVISKIIPIEDMPYLEDGTPVDIIISPLSVLARMNLGQLLEAHLGWAAKRLGFKVAIPVFEKIPEEIINKEMEKAKLPVSGKVQLYDGRSGQRLEEETVVGIGYILKLIHMIEDKTHARSTGPYSLVTQQPLGGKAQMGGQRLGEMEVWALEAHRASHTLQEMLTIKSDDVVGRAKAFEAIVKGTDIPEATVPESFKVLVKELESLSLEVIPTGAIEEDVLEVAQEEIQAASSQPAIGEPQPQNDKQASESKDRSDGKEEKQEENREKDQKEVSKTIQGE</sequence>
<dbReference type="InterPro" id="IPR037033">
    <property type="entry name" value="DNA-dir_RNAP_su2_hyb_sf"/>
</dbReference>
<dbReference type="InterPro" id="IPR007642">
    <property type="entry name" value="RNA_pol_Rpb2_2"/>
</dbReference>
<dbReference type="PANTHER" id="PTHR20856">
    <property type="entry name" value="DNA-DIRECTED RNA POLYMERASE I SUBUNIT 2"/>
    <property type="match status" value="1"/>
</dbReference>
<evidence type="ECO:0000256" key="5">
    <source>
        <dbReference type="ARBA" id="ARBA00048552"/>
    </source>
</evidence>
<dbReference type="GO" id="GO:0000428">
    <property type="term" value="C:DNA-directed RNA polymerase complex"/>
    <property type="evidence" value="ECO:0007669"/>
    <property type="project" value="UniProtKB-KW"/>
</dbReference>